<accession>A0A0Q9WQ43</accession>
<evidence type="ECO:0008006" key="4">
    <source>
        <dbReference type="Google" id="ProtNLM"/>
    </source>
</evidence>
<gene>
    <name evidence="2" type="primary">Dwil\GK28051</name>
    <name evidence="2" type="ORF">Dwil_GK28051</name>
</gene>
<evidence type="ECO:0000313" key="2">
    <source>
        <dbReference type="EMBL" id="KRF98282.1"/>
    </source>
</evidence>
<evidence type="ECO:0000256" key="1">
    <source>
        <dbReference type="SAM" id="SignalP"/>
    </source>
</evidence>
<dbReference type="Proteomes" id="UP000007798">
    <property type="component" value="Unassembled WGS sequence"/>
</dbReference>
<dbReference type="EMBL" id="CH963852">
    <property type="protein sequence ID" value="KRF98282.1"/>
    <property type="molecule type" value="Genomic_DNA"/>
</dbReference>
<feature type="signal peptide" evidence="1">
    <location>
        <begin position="1"/>
        <end position="18"/>
    </location>
</feature>
<organism evidence="2 3">
    <name type="scientific">Drosophila willistoni</name>
    <name type="common">Fruit fly</name>
    <dbReference type="NCBI Taxonomy" id="7260"/>
    <lineage>
        <taxon>Eukaryota</taxon>
        <taxon>Metazoa</taxon>
        <taxon>Ecdysozoa</taxon>
        <taxon>Arthropoda</taxon>
        <taxon>Hexapoda</taxon>
        <taxon>Insecta</taxon>
        <taxon>Pterygota</taxon>
        <taxon>Neoptera</taxon>
        <taxon>Endopterygota</taxon>
        <taxon>Diptera</taxon>
        <taxon>Brachycera</taxon>
        <taxon>Muscomorpha</taxon>
        <taxon>Ephydroidea</taxon>
        <taxon>Drosophilidae</taxon>
        <taxon>Drosophila</taxon>
        <taxon>Sophophora</taxon>
    </lineage>
</organism>
<dbReference type="InParanoid" id="A0A0Q9WQ43"/>
<dbReference type="AlphaFoldDB" id="A0A0Q9WQ43"/>
<proteinExistence type="predicted"/>
<feature type="chain" id="PRO_5006386977" description="Seminal fluid protein" evidence="1">
    <location>
        <begin position="19"/>
        <end position="42"/>
    </location>
</feature>
<keyword evidence="1" id="KW-0732">Signal</keyword>
<reference evidence="2 3" key="1">
    <citation type="journal article" date="2007" name="Nature">
        <title>Evolution of genes and genomes on the Drosophila phylogeny.</title>
        <authorList>
            <consortium name="Drosophila 12 Genomes Consortium"/>
            <person name="Clark A.G."/>
            <person name="Eisen M.B."/>
            <person name="Smith D.R."/>
            <person name="Bergman C.M."/>
            <person name="Oliver B."/>
            <person name="Markow T.A."/>
            <person name="Kaufman T.C."/>
            <person name="Kellis M."/>
            <person name="Gelbart W."/>
            <person name="Iyer V.N."/>
            <person name="Pollard D.A."/>
            <person name="Sackton T.B."/>
            <person name="Larracuente A.M."/>
            <person name="Singh N.D."/>
            <person name="Abad J.P."/>
            <person name="Abt D.N."/>
            <person name="Adryan B."/>
            <person name="Aguade M."/>
            <person name="Akashi H."/>
            <person name="Anderson W.W."/>
            <person name="Aquadro C.F."/>
            <person name="Ardell D.H."/>
            <person name="Arguello R."/>
            <person name="Artieri C.G."/>
            <person name="Barbash D.A."/>
            <person name="Barker D."/>
            <person name="Barsanti P."/>
            <person name="Batterham P."/>
            <person name="Batzoglou S."/>
            <person name="Begun D."/>
            <person name="Bhutkar A."/>
            <person name="Blanco E."/>
            <person name="Bosak S.A."/>
            <person name="Bradley R.K."/>
            <person name="Brand A.D."/>
            <person name="Brent M.R."/>
            <person name="Brooks A.N."/>
            <person name="Brown R.H."/>
            <person name="Butlin R.K."/>
            <person name="Caggese C."/>
            <person name="Calvi B.R."/>
            <person name="Bernardo de Carvalho A."/>
            <person name="Caspi A."/>
            <person name="Castrezana S."/>
            <person name="Celniker S.E."/>
            <person name="Chang J.L."/>
            <person name="Chapple C."/>
            <person name="Chatterji S."/>
            <person name="Chinwalla A."/>
            <person name="Civetta A."/>
            <person name="Clifton S.W."/>
            <person name="Comeron J.M."/>
            <person name="Costello J.C."/>
            <person name="Coyne J.A."/>
            <person name="Daub J."/>
            <person name="David R.G."/>
            <person name="Delcher A.L."/>
            <person name="Delehaunty K."/>
            <person name="Do C.B."/>
            <person name="Ebling H."/>
            <person name="Edwards K."/>
            <person name="Eickbush T."/>
            <person name="Evans J.D."/>
            <person name="Filipski A."/>
            <person name="Findeiss S."/>
            <person name="Freyhult E."/>
            <person name="Fulton L."/>
            <person name="Fulton R."/>
            <person name="Garcia A.C."/>
            <person name="Gardiner A."/>
            <person name="Garfield D.A."/>
            <person name="Garvin B.E."/>
            <person name="Gibson G."/>
            <person name="Gilbert D."/>
            <person name="Gnerre S."/>
            <person name="Godfrey J."/>
            <person name="Good R."/>
            <person name="Gotea V."/>
            <person name="Gravely B."/>
            <person name="Greenberg A.J."/>
            <person name="Griffiths-Jones S."/>
            <person name="Gross S."/>
            <person name="Guigo R."/>
            <person name="Gustafson E.A."/>
            <person name="Haerty W."/>
            <person name="Hahn M.W."/>
            <person name="Halligan D.L."/>
            <person name="Halpern A.L."/>
            <person name="Halter G.M."/>
            <person name="Han M.V."/>
            <person name="Heger A."/>
            <person name="Hillier L."/>
            <person name="Hinrichs A.S."/>
            <person name="Holmes I."/>
            <person name="Hoskins R.A."/>
            <person name="Hubisz M.J."/>
            <person name="Hultmark D."/>
            <person name="Huntley M.A."/>
            <person name="Jaffe D.B."/>
            <person name="Jagadeeshan S."/>
            <person name="Jeck W.R."/>
            <person name="Johnson J."/>
            <person name="Jones C.D."/>
            <person name="Jordan W.C."/>
            <person name="Karpen G.H."/>
            <person name="Kataoka E."/>
            <person name="Keightley P.D."/>
            <person name="Kheradpour P."/>
            <person name="Kirkness E.F."/>
            <person name="Koerich L.B."/>
            <person name="Kristiansen K."/>
            <person name="Kudrna D."/>
            <person name="Kulathinal R.J."/>
            <person name="Kumar S."/>
            <person name="Kwok R."/>
            <person name="Lander E."/>
            <person name="Langley C.H."/>
            <person name="Lapoint R."/>
            <person name="Lazzaro B.P."/>
            <person name="Lee S.J."/>
            <person name="Levesque L."/>
            <person name="Li R."/>
            <person name="Lin C.F."/>
            <person name="Lin M.F."/>
            <person name="Lindblad-Toh K."/>
            <person name="Llopart A."/>
            <person name="Long M."/>
            <person name="Low L."/>
            <person name="Lozovsky E."/>
            <person name="Lu J."/>
            <person name="Luo M."/>
            <person name="Machado C.A."/>
            <person name="Makalowski W."/>
            <person name="Marzo M."/>
            <person name="Matsuda M."/>
            <person name="Matzkin L."/>
            <person name="McAllister B."/>
            <person name="McBride C.S."/>
            <person name="McKernan B."/>
            <person name="McKernan K."/>
            <person name="Mendez-Lago M."/>
            <person name="Minx P."/>
            <person name="Mollenhauer M.U."/>
            <person name="Montooth K."/>
            <person name="Mount S.M."/>
            <person name="Mu X."/>
            <person name="Myers E."/>
            <person name="Negre B."/>
            <person name="Newfeld S."/>
            <person name="Nielsen R."/>
            <person name="Noor M.A."/>
            <person name="O'Grady P."/>
            <person name="Pachter L."/>
            <person name="Papaceit M."/>
            <person name="Parisi M.J."/>
            <person name="Parisi M."/>
            <person name="Parts L."/>
            <person name="Pedersen J.S."/>
            <person name="Pesole G."/>
            <person name="Phillippy A.M."/>
            <person name="Ponting C.P."/>
            <person name="Pop M."/>
            <person name="Porcelli D."/>
            <person name="Powell J.R."/>
            <person name="Prohaska S."/>
            <person name="Pruitt K."/>
            <person name="Puig M."/>
            <person name="Quesneville H."/>
            <person name="Ram K.R."/>
            <person name="Rand D."/>
            <person name="Rasmussen M.D."/>
            <person name="Reed L.K."/>
            <person name="Reenan R."/>
            <person name="Reily A."/>
            <person name="Remington K.A."/>
            <person name="Rieger T.T."/>
            <person name="Ritchie M.G."/>
            <person name="Robin C."/>
            <person name="Rogers Y.H."/>
            <person name="Rohde C."/>
            <person name="Rozas J."/>
            <person name="Rubenfield M.J."/>
            <person name="Ruiz A."/>
            <person name="Russo S."/>
            <person name="Salzberg S.L."/>
            <person name="Sanchez-Gracia A."/>
            <person name="Saranga D.J."/>
            <person name="Sato H."/>
            <person name="Schaeffer S.W."/>
            <person name="Schatz M.C."/>
            <person name="Schlenke T."/>
            <person name="Schwartz R."/>
            <person name="Segarra C."/>
            <person name="Singh R.S."/>
            <person name="Sirot L."/>
            <person name="Sirota M."/>
            <person name="Sisneros N.B."/>
            <person name="Smith C.D."/>
            <person name="Smith T.F."/>
            <person name="Spieth J."/>
            <person name="Stage D.E."/>
            <person name="Stark A."/>
            <person name="Stephan W."/>
            <person name="Strausberg R.L."/>
            <person name="Strempel S."/>
            <person name="Sturgill D."/>
            <person name="Sutton G."/>
            <person name="Sutton G.G."/>
            <person name="Tao W."/>
            <person name="Teichmann S."/>
            <person name="Tobari Y.N."/>
            <person name="Tomimura Y."/>
            <person name="Tsolas J.M."/>
            <person name="Valente V.L."/>
            <person name="Venter E."/>
            <person name="Venter J.C."/>
            <person name="Vicario S."/>
            <person name="Vieira F.G."/>
            <person name="Vilella A.J."/>
            <person name="Villasante A."/>
            <person name="Walenz B."/>
            <person name="Wang J."/>
            <person name="Wasserman M."/>
            <person name="Watts T."/>
            <person name="Wilson D."/>
            <person name="Wilson R.K."/>
            <person name="Wing R.A."/>
            <person name="Wolfner M.F."/>
            <person name="Wong A."/>
            <person name="Wong G.K."/>
            <person name="Wu C.I."/>
            <person name="Wu G."/>
            <person name="Yamamoto D."/>
            <person name="Yang H.P."/>
            <person name="Yang S.P."/>
            <person name="Yorke J.A."/>
            <person name="Yoshida K."/>
            <person name="Zdobnov E."/>
            <person name="Zhang P."/>
            <person name="Zhang Y."/>
            <person name="Zimin A.V."/>
            <person name="Baldwin J."/>
            <person name="Abdouelleil A."/>
            <person name="Abdulkadir J."/>
            <person name="Abebe A."/>
            <person name="Abera B."/>
            <person name="Abreu J."/>
            <person name="Acer S.C."/>
            <person name="Aftuck L."/>
            <person name="Alexander A."/>
            <person name="An P."/>
            <person name="Anderson E."/>
            <person name="Anderson S."/>
            <person name="Arachi H."/>
            <person name="Azer M."/>
            <person name="Bachantsang P."/>
            <person name="Barry A."/>
            <person name="Bayul T."/>
            <person name="Berlin A."/>
            <person name="Bessette D."/>
            <person name="Bloom T."/>
            <person name="Blye J."/>
            <person name="Boguslavskiy L."/>
            <person name="Bonnet C."/>
            <person name="Boukhgalter B."/>
            <person name="Bourzgui I."/>
            <person name="Brown A."/>
            <person name="Cahill P."/>
            <person name="Channer S."/>
            <person name="Cheshatsang Y."/>
            <person name="Chuda L."/>
            <person name="Citroen M."/>
            <person name="Collymore A."/>
            <person name="Cooke P."/>
            <person name="Costello M."/>
            <person name="D'Aco K."/>
            <person name="Daza R."/>
            <person name="De Haan G."/>
            <person name="DeGray S."/>
            <person name="DeMaso C."/>
            <person name="Dhargay N."/>
            <person name="Dooley K."/>
            <person name="Dooley E."/>
            <person name="Doricent M."/>
            <person name="Dorje P."/>
            <person name="Dorjee K."/>
            <person name="Dupes A."/>
            <person name="Elong R."/>
            <person name="Falk J."/>
            <person name="Farina A."/>
            <person name="Faro S."/>
            <person name="Ferguson D."/>
            <person name="Fisher S."/>
            <person name="Foley C.D."/>
            <person name="Franke A."/>
            <person name="Friedrich D."/>
            <person name="Gadbois L."/>
            <person name="Gearin G."/>
            <person name="Gearin C.R."/>
            <person name="Giannoukos G."/>
            <person name="Goode T."/>
            <person name="Graham J."/>
            <person name="Grandbois E."/>
            <person name="Grewal S."/>
            <person name="Gyaltsen K."/>
            <person name="Hafez N."/>
            <person name="Hagos B."/>
            <person name="Hall J."/>
            <person name="Henson C."/>
            <person name="Hollinger A."/>
            <person name="Honan T."/>
            <person name="Huard M.D."/>
            <person name="Hughes L."/>
            <person name="Hurhula B."/>
            <person name="Husby M.E."/>
            <person name="Kamat A."/>
            <person name="Kanga B."/>
            <person name="Kashin S."/>
            <person name="Khazanovich D."/>
            <person name="Kisner P."/>
            <person name="Lance K."/>
            <person name="Lara M."/>
            <person name="Lee W."/>
            <person name="Lennon N."/>
            <person name="Letendre F."/>
            <person name="LeVine R."/>
            <person name="Lipovsky A."/>
            <person name="Liu X."/>
            <person name="Liu J."/>
            <person name="Liu S."/>
            <person name="Lokyitsang T."/>
            <person name="Lokyitsang Y."/>
            <person name="Lubonja R."/>
            <person name="Lui A."/>
            <person name="MacDonald P."/>
            <person name="Magnisalis V."/>
            <person name="Maru K."/>
            <person name="Matthews C."/>
            <person name="McCusker W."/>
            <person name="McDonough S."/>
            <person name="Mehta T."/>
            <person name="Meldrim J."/>
            <person name="Meneus L."/>
            <person name="Mihai O."/>
            <person name="Mihalev A."/>
            <person name="Mihova T."/>
            <person name="Mittelman R."/>
            <person name="Mlenga V."/>
            <person name="Montmayeur A."/>
            <person name="Mulrain L."/>
            <person name="Navidi A."/>
            <person name="Naylor J."/>
            <person name="Negash T."/>
            <person name="Nguyen T."/>
            <person name="Nguyen N."/>
            <person name="Nicol R."/>
            <person name="Norbu C."/>
            <person name="Norbu N."/>
            <person name="Novod N."/>
            <person name="O'Neill B."/>
            <person name="Osman S."/>
            <person name="Markiewicz E."/>
            <person name="Oyono O.L."/>
            <person name="Patti C."/>
            <person name="Phunkhang P."/>
            <person name="Pierre F."/>
            <person name="Priest M."/>
            <person name="Raghuraman S."/>
            <person name="Rege F."/>
            <person name="Reyes R."/>
            <person name="Rise C."/>
            <person name="Rogov P."/>
            <person name="Ross K."/>
            <person name="Ryan E."/>
            <person name="Settipalli S."/>
            <person name="Shea T."/>
            <person name="Sherpa N."/>
            <person name="Shi L."/>
            <person name="Shih D."/>
            <person name="Sparrow T."/>
            <person name="Spaulding J."/>
            <person name="Stalker J."/>
            <person name="Stange-Thomann N."/>
            <person name="Stavropoulos S."/>
            <person name="Stone C."/>
            <person name="Strader C."/>
            <person name="Tesfaye S."/>
            <person name="Thomson T."/>
            <person name="Thoulutsang Y."/>
            <person name="Thoulutsang D."/>
            <person name="Topham K."/>
            <person name="Topping I."/>
            <person name="Tsamla T."/>
            <person name="Vassiliev H."/>
            <person name="Vo A."/>
            <person name="Wangchuk T."/>
            <person name="Wangdi T."/>
            <person name="Weiand M."/>
            <person name="Wilkinson J."/>
            <person name="Wilson A."/>
            <person name="Yadav S."/>
            <person name="Young G."/>
            <person name="Yu Q."/>
            <person name="Zembek L."/>
            <person name="Zhong D."/>
            <person name="Zimmer A."/>
            <person name="Zwirko Z."/>
            <person name="Jaffe D.B."/>
            <person name="Alvarez P."/>
            <person name="Brockman W."/>
            <person name="Butler J."/>
            <person name="Chin C."/>
            <person name="Gnerre S."/>
            <person name="Grabherr M."/>
            <person name="Kleber M."/>
            <person name="Mauceli E."/>
            <person name="MacCallum I."/>
        </authorList>
    </citation>
    <scope>NUCLEOTIDE SEQUENCE [LARGE SCALE GENOMIC DNA]</scope>
    <source>
        <strain evidence="3">Tucson 14030-0811.24</strain>
    </source>
</reference>
<evidence type="ECO:0000313" key="3">
    <source>
        <dbReference type="Proteomes" id="UP000007798"/>
    </source>
</evidence>
<name>A0A0Q9WQ43_DROWI</name>
<sequence length="42" mass="5063">MKFLIAFMLIVAIKASFSLPVKEQHRVRITYGIRQLRKFILW</sequence>
<keyword evidence="3" id="KW-1185">Reference proteome</keyword>
<protein>
    <recommendedName>
        <fullName evidence="4">Seminal fluid protein</fullName>
    </recommendedName>
</protein>